<name>A0A835L8N4_SPOEX</name>
<dbReference type="AlphaFoldDB" id="A0A835L8N4"/>
<feature type="domain" description="HAUS augmin-like complex subunit 6 N-terminal" evidence="1">
    <location>
        <begin position="29"/>
        <end position="224"/>
    </location>
</feature>
<sequence>CTYVKSRCKMASITMQRDLVVSFKKETILNVGILSKLQQMPSDLSRLIFKENALEKPTQSLFNHLSYYLVSIIDNQVCSTLPWPLYDTKTERAYRNELSNFITDYSNKGLLSPVMSSYLVNPGCYKVTMLIFQMSQLAVQKVVQTKMINDSQQKLYDSMTDDYKSQKEGFIENIDKETMSMSNKFSNYLCKRSAMEKIAEMFRKKIVDMENKMAELNAQKYLDDIVDGYLKMHNVDDETKTEILKIKDVHKPAKFFDDWLLETDKAITQLEDEWDIENETVSSKINSSEMLIARQTGEAEKSSYTLEYNPKTDDICTKELQNQVNSEQRYILKNITKDDKLSFPNLIRAFLISICFILKNAEIGDEIYKFNQYLDGGKKNLAEIVSAMRMLVERVMTAEARLQPSEMYYNQSISLKEFSEIPPLPDLSDLKMGKDLQSQVIFDNFTPLNISKHQFNLRRRVQSFVKPPSRSMLIAPFYQGPKDDFLKSLISCRFSSYDRQNTTQNLNMSIISQVNYRNNETIAECSSGFTKQQIMRLLSTKKSSSSKKFKYKTERPDIQVKKGGLFNESVVSNDNVLFRSHSSPNLFENREKRSKIPIPRKLSIMQEDCPLLEVSGISVLEKDNSFGTPEGVPRLESTRKIFDATSLPAITVTPEPEKVISEKEDSNKVHFAELNVPKLQENILEECKTETPKTNAQLIRKTSSLEKIINRFKKVRASVLPMDKSNEEVNEFKTIAEEKENLNTVNVDVFTANRVLLPDLLGPSCSVIPQKLTEDYLEEFCLDDETPCRKPRESLGTALGVDNTFLDQFDLID</sequence>
<keyword evidence="3" id="KW-1185">Reference proteome</keyword>
<dbReference type="InterPro" id="IPR028163">
    <property type="entry name" value="HAUS_6_N"/>
</dbReference>
<evidence type="ECO:0000313" key="2">
    <source>
        <dbReference type="EMBL" id="KAF9414424.1"/>
    </source>
</evidence>
<evidence type="ECO:0000259" key="1">
    <source>
        <dbReference type="Pfam" id="PF14661"/>
    </source>
</evidence>
<proteinExistence type="predicted"/>
<reference evidence="2" key="1">
    <citation type="submission" date="2020-08" db="EMBL/GenBank/DDBJ databases">
        <title>Spodoptera exigua strain:BAW_Kor-Di-RS1 Genome sequencing and assembly.</title>
        <authorList>
            <person name="Kim J."/>
            <person name="Nam H.Y."/>
            <person name="Kwon M."/>
            <person name="Choi J.H."/>
            <person name="Cho S.R."/>
            <person name="Kim G.-H."/>
        </authorList>
    </citation>
    <scope>NUCLEOTIDE SEQUENCE</scope>
    <source>
        <strain evidence="2">BAW_Kor-Di-RS1</strain>
        <tissue evidence="2">Whole-body</tissue>
    </source>
</reference>
<accession>A0A835L8N4</accession>
<dbReference type="EMBL" id="JACKWZ010000134">
    <property type="protein sequence ID" value="KAF9414424.1"/>
    <property type="molecule type" value="Genomic_DNA"/>
</dbReference>
<evidence type="ECO:0000313" key="3">
    <source>
        <dbReference type="Proteomes" id="UP000648187"/>
    </source>
</evidence>
<organism evidence="2 3">
    <name type="scientific">Spodoptera exigua</name>
    <name type="common">Beet armyworm</name>
    <name type="synonym">Noctua fulgens</name>
    <dbReference type="NCBI Taxonomy" id="7107"/>
    <lineage>
        <taxon>Eukaryota</taxon>
        <taxon>Metazoa</taxon>
        <taxon>Ecdysozoa</taxon>
        <taxon>Arthropoda</taxon>
        <taxon>Hexapoda</taxon>
        <taxon>Insecta</taxon>
        <taxon>Pterygota</taxon>
        <taxon>Neoptera</taxon>
        <taxon>Endopterygota</taxon>
        <taxon>Lepidoptera</taxon>
        <taxon>Glossata</taxon>
        <taxon>Ditrysia</taxon>
        <taxon>Noctuoidea</taxon>
        <taxon>Noctuidae</taxon>
        <taxon>Amphipyrinae</taxon>
        <taxon>Spodoptera</taxon>
    </lineage>
</organism>
<gene>
    <name evidence="2" type="ORF">HW555_007678</name>
</gene>
<dbReference type="Pfam" id="PF14661">
    <property type="entry name" value="HAUS6_N"/>
    <property type="match status" value="1"/>
</dbReference>
<protein>
    <recommendedName>
        <fullName evidence="1">HAUS augmin-like complex subunit 6 N-terminal domain-containing protein</fullName>
    </recommendedName>
</protein>
<dbReference type="Proteomes" id="UP000648187">
    <property type="component" value="Unassembled WGS sequence"/>
</dbReference>
<feature type="non-terminal residue" evidence="2">
    <location>
        <position position="1"/>
    </location>
</feature>
<comment type="caution">
    <text evidence="2">The sequence shown here is derived from an EMBL/GenBank/DDBJ whole genome shotgun (WGS) entry which is preliminary data.</text>
</comment>